<dbReference type="InParanoid" id="A0A5J5EVQ2"/>
<dbReference type="EMBL" id="VXIS01000098">
    <property type="protein sequence ID" value="KAA8905569.1"/>
    <property type="molecule type" value="Genomic_DNA"/>
</dbReference>
<reference evidence="1 2" key="1">
    <citation type="submission" date="2019-09" db="EMBL/GenBank/DDBJ databases">
        <title>Draft genome of the ectomycorrhizal ascomycete Sphaerosporella brunnea.</title>
        <authorList>
            <consortium name="DOE Joint Genome Institute"/>
            <person name="Benucci G.M."/>
            <person name="Marozzi G."/>
            <person name="Antonielli L."/>
            <person name="Sanchez S."/>
            <person name="Marco P."/>
            <person name="Wang X."/>
            <person name="Falini L.B."/>
            <person name="Barry K."/>
            <person name="Haridas S."/>
            <person name="Lipzen A."/>
            <person name="Labutti K."/>
            <person name="Grigoriev I.V."/>
            <person name="Murat C."/>
            <person name="Martin F."/>
            <person name="Albertini E."/>
            <person name="Donnini D."/>
            <person name="Bonito G."/>
        </authorList>
    </citation>
    <scope>NUCLEOTIDE SEQUENCE [LARGE SCALE GENOMIC DNA]</scope>
    <source>
        <strain evidence="1 2">Sb_GMNB300</strain>
    </source>
</reference>
<dbReference type="AlphaFoldDB" id="A0A5J5EVQ2"/>
<evidence type="ECO:0000313" key="2">
    <source>
        <dbReference type="Proteomes" id="UP000326924"/>
    </source>
</evidence>
<keyword evidence="2" id="KW-1185">Reference proteome</keyword>
<accession>A0A5J5EVQ2</accession>
<proteinExistence type="predicted"/>
<organism evidence="1 2">
    <name type="scientific">Sphaerosporella brunnea</name>
    <dbReference type="NCBI Taxonomy" id="1250544"/>
    <lineage>
        <taxon>Eukaryota</taxon>
        <taxon>Fungi</taxon>
        <taxon>Dikarya</taxon>
        <taxon>Ascomycota</taxon>
        <taxon>Pezizomycotina</taxon>
        <taxon>Pezizomycetes</taxon>
        <taxon>Pezizales</taxon>
        <taxon>Pyronemataceae</taxon>
        <taxon>Sphaerosporella</taxon>
    </lineage>
</organism>
<name>A0A5J5EVQ2_9PEZI</name>
<protein>
    <recommendedName>
        <fullName evidence="3">HNH nuclease domain-containing protein</fullName>
    </recommendedName>
</protein>
<dbReference type="OrthoDB" id="2104739at2759"/>
<dbReference type="Proteomes" id="UP000326924">
    <property type="component" value="Unassembled WGS sequence"/>
</dbReference>
<gene>
    <name evidence="1" type="ORF">FN846DRAFT_744516</name>
</gene>
<sequence>MATSVSAKLASYRPHASDDKTRTILDAFVRYLPEDGARNVSDDILSCDSDSEMRQLASHLLTAVLVPMKAHGRVQLASESPRIGAECGIEEIASELRESAASDEDQVWLKTACLRRDGNSCVISGYYDVNEAMKAQLPESDIPRATVFTEVTPIFPFSLGNFSEPEISNTSTVWEALYRCFPSIRSRDKFSPRKVNSTCNTMIMQLSLDLAFKRYTLTLEPTGTENNYRVVRYPGFPTIHNRDIPPTGEVTLTAHNDPYNLLNLPSSSLLEAHAAIAKILHVTGMGRHIEKVLEERRKIPCLETEGTTDLQSLLMVF</sequence>
<comment type="caution">
    <text evidence="1">The sequence shown here is derived from an EMBL/GenBank/DDBJ whole genome shotgun (WGS) entry which is preliminary data.</text>
</comment>
<evidence type="ECO:0000313" key="1">
    <source>
        <dbReference type="EMBL" id="KAA8905569.1"/>
    </source>
</evidence>
<evidence type="ECO:0008006" key="3">
    <source>
        <dbReference type="Google" id="ProtNLM"/>
    </source>
</evidence>